<evidence type="ECO:0000313" key="1">
    <source>
        <dbReference type="EMBL" id="ADY12617.1"/>
    </source>
</evidence>
<dbReference type="KEGG" id="sbu:SpiBuddy_0790"/>
<dbReference type="Proteomes" id="UP000008466">
    <property type="component" value="Chromosome"/>
</dbReference>
<name>F0RYB8_SPHGB</name>
<keyword evidence="2" id="KW-1185">Reference proteome</keyword>
<accession>F0RYB8</accession>
<organism evidence="1 2">
    <name type="scientific">Sphaerochaeta globosa (strain ATCC BAA-1886 / DSM 22777 / Buddy)</name>
    <name type="common">Spirochaeta sp. (strain Buddy)</name>
    <dbReference type="NCBI Taxonomy" id="158189"/>
    <lineage>
        <taxon>Bacteria</taxon>
        <taxon>Pseudomonadati</taxon>
        <taxon>Spirochaetota</taxon>
        <taxon>Spirochaetia</taxon>
        <taxon>Spirochaetales</taxon>
        <taxon>Sphaerochaetaceae</taxon>
        <taxon>Sphaerochaeta</taxon>
    </lineage>
</organism>
<dbReference type="HOGENOM" id="CLU_2304225_0_0_12"/>
<gene>
    <name evidence="1" type="ordered locus">SpiBuddy_0790</name>
</gene>
<sequence length="107" mass="12771">MEYATLMNNQEWYSQVMHFCQLSAHCRQCPFFLLNGMAEPFGSSERSCFASKEALVALETWLAQSHEEESHEEIEQDDDHQWLRDLLKVQFHEDDDEDEFFTDEQFI</sequence>
<evidence type="ECO:0000313" key="2">
    <source>
        <dbReference type="Proteomes" id="UP000008466"/>
    </source>
</evidence>
<reference evidence="2" key="1">
    <citation type="submission" date="2011-02" db="EMBL/GenBank/DDBJ databases">
        <title>Complete sequence of Spirochaeta sp. Buddy.</title>
        <authorList>
            <person name="Lucas S."/>
            <person name="Copeland A."/>
            <person name="Lapidus A."/>
            <person name="Cheng J.-F."/>
            <person name="Goodwin L."/>
            <person name="Pitluck S."/>
            <person name="Zeytun A."/>
            <person name="Detter J.C."/>
            <person name="Han C."/>
            <person name="Tapia R."/>
            <person name="Land M."/>
            <person name="Hauser L."/>
            <person name="Kyrpides N."/>
            <person name="Ivanova N."/>
            <person name="Mikhailova N."/>
            <person name="Pagani I."/>
            <person name="Ritalahti K.M."/>
            <person name="Loeffler F.E."/>
            <person name="Woyke T."/>
        </authorList>
    </citation>
    <scope>NUCLEOTIDE SEQUENCE [LARGE SCALE GENOMIC DNA]</scope>
    <source>
        <strain evidence="2">ATCC BAA-1886 / DSM 22777 / Buddy</strain>
    </source>
</reference>
<dbReference type="EMBL" id="CP002541">
    <property type="protein sequence ID" value="ADY12617.1"/>
    <property type="molecule type" value="Genomic_DNA"/>
</dbReference>
<proteinExistence type="predicted"/>
<protein>
    <submittedName>
        <fullName evidence="1">Uncharacterized protein</fullName>
    </submittedName>
</protein>
<dbReference type="AlphaFoldDB" id="F0RYB8"/>